<protein>
    <recommendedName>
        <fullName evidence="3">GAF domain-containing protein</fullName>
    </recommendedName>
</protein>
<dbReference type="STRING" id="1544798.LH29_00150"/>
<dbReference type="InterPro" id="IPR029016">
    <property type="entry name" value="GAF-like_dom_sf"/>
</dbReference>
<evidence type="ECO:0000313" key="2">
    <source>
        <dbReference type="Proteomes" id="UP000032544"/>
    </source>
</evidence>
<organism evidence="1 2">
    <name type="scientific">Draconibacterium sediminis</name>
    <dbReference type="NCBI Taxonomy" id="1544798"/>
    <lineage>
        <taxon>Bacteria</taxon>
        <taxon>Pseudomonadati</taxon>
        <taxon>Bacteroidota</taxon>
        <taxon>Bacteroidia</taxon>
        <taxon>Marinilabiliales</taxon>
        <taxon>Prolixibacteraceae</taxon>
        <taxon>Draconibacterium</taxon>
    </lineage>
</organism>
<evidence type="ECO:0008006" key="3">
    <source>
        <dbReference type="Google" id="ProtNLM"/>
    </source>
</evidence>
<comment type="caution">
    <text evidence="1">The sequence shown here is derived from an EMBL/GenBank/DDBJ whole genome shotgun (WGS) entry which is preliminary data.</text>
</comment>
<keyword evidence="2" id="KW-1185">Reference proteome</keyword>
<evidence type="ECO:0000313" key="1">
    <source>
        <dbReference type="EMBL" id="KJF44000.1"/>
    </source>
</evidence>
<gene>
    <name evidence="1" type="ORF">LH29_00150</name>
</gene>
<name>A0A0D8JAH0_9BACT</name>
<dbReference type="Proteomes" id="UP000032544">
    <property type="component" value="Unassembled WGS sequence"/>
</dbReference>
<dbReference type="PATRIC" id="fig|1544798.3.peg.31"/>
<dbReference type="SUPFAM" id="SSF55781">
    <property type="entry name" value="GAF domain-like"/>
    <property type="match status" value="1"/>
</dbReference>
<dbReference type="Gene3D" id="3.30.450.40">
    <property type="match status" value="1"/>
</dbReference>
<accession>A0A0D8JAH0</accession>
<dbReference type="EMBL" id="JRHC01000001">
    <property type="protein sequence ID" value="KJF44000.1"/>
    <property type="molecule type" value="Genomic_DNA"/>
</dbReference>
<proteinExistence type="predicted"/>
<sequence length="755" mass="86950">MTNHPMKDLANSTLNALNRVPELKKPIRNTTLLDENKDLVNQLMVFVINPLRHQNSMEACTAPFGQEPFFATDLMKNSLSCSHKLLEIAKGGEQDLSLISKLYQAYLLILEKFYNYKIDVDLPFTYRLADTKEGYIKYIRKQVTTDYVQVRELKKHAKLSSEDITKLLDNTEDLELWNEIIPLENFEFSGFIHFNLIDITQDFVISQLKTDLLDKKTIETNEGFEVLQKRMRALFDNPKLKFGMAVAPDEDANMNLNLIWDTIIPRSQLKCDQYLGTIYEQAFRENRIINTPDLTKLPQDVVIQNLLDAGIRSLAIVPLFIDKTPVGMLEFACTKPNSISMMQVKRLYDVFPTFALALKRSKEEWNDKIRAVIQDQFTAIHPTVEWRFREAVGHFLSENKNGGKTAVESIVFNDVVPIYGASDVRGSSLERNLAIRADLSEQLKHAREILDFARQIREMPLLDDLCFNIQQNIDTVQNGLKAGDEVVLIEFLTKEVDPFLGLLKDRFSELEEPVTDYFNSLDPHLNVVYKKRKEFEESLTLINQEVSEIIETEQVKAQEVFPHYFEKYRTDGIEYNAYIGQSLVKGLTYNDIYLKNIRLWQLLVKVKIARRITLLQPRLATKLDITQLILVHSNPLSIAFRQDEKKFDVAGAYNIRYEITKKRIDKARIKGSKERVTQPGKIAVIYSHADEIRDYKKYIDYMIAKGLLTNNIEDVELEDLAGASGLRSLRVEVNLSDLTPNQIENSEIAQIISGN</sequence>
<dbReference type="AlphaFoldDB" id="A0A0D8JAH0"/>
<reference evidence="1 2" key="1">
    <citation type="submission" date="2014-09" db="EMBL/GenBank/DDBJ databases">
        <title>Draft Genome Sequence of Draconibacterium sp. JN14CK-3.</title>
        <authorList>
            <person name="Dong C."/>
            <person name="Lai Q."/>
            <person name="Shao Z."/>
        </authorList>
    </citation>
    <scope>NUCLEOTIDE SEQUENCE [LARGE SCALE GENOMIC DNA]</scope>
    <source>
        <strain evidence="1 2">JN14CK-3</strain>
    </source>
</reference>